<gene>
    <name evidence="1" type="ORF">BDY19DRAFT_316551</name>
</gene>
<comment type="caution">
    <text evidence="1">The sequence shown here is derived from an EMBL/GenBank/DDBJ whole genome shotgun (WGS) entry which is preliminary data.</text>
</comment>
<dbReference type="Proteomes" id="UP001055072">
    <property type="component" value="Unassembled WGS sequence"/>
</dbReference>
<organism evidence="1 2">
    <name type="scientific">Irpex rosettiformis</name>
    <dbReference type="NCBI Taxonomy" id="378272"/>
    <lineage>
        <taxon>Eukaryota</taxon>
        <taxon>Fungi</taxon>
        <taxon>Dikarya</taxon>
        <taxon>Basidiomycota</taxon>
        <taxon>Agaricomycotina</taxon>
        <taxon>Agaricomycetes</taxon>
        <taxon>Polyporales</taxon>
        <taxon>Irpicaceae</taxon>
        <taxon>Irpex</taxon>
    </lineage>
</organism>
<keyword evidence="2" id="KW-1185">Reference proteome</keyword>
<name>A0ACB8TY53_9APHY</name>
<dbReference type="EMBL" id="MU274920">
    <property type="protein sequence ID" value="KAI0086925.1"/>
    <property type="molecule type" value="Genomic_DNA"/>
</dbReference>
<accession>A0ACB8TY53</accession>
<proteinExistence type="predicted"/>
<evidence type="ECO:0000313" key="2">
    <source>
        <dbReference type="Proteomes" id="UP001055072"/>
    </source>
</evidence>
<evidence type="ECO:0000313" key="1">
    <source>
        <dbReference type="EMBL" id="KAI0086925.1"/>
    </source>
</evidence>
<protein>
    <submittedName>
        <fullName evidence="1">Uncharacterized protein</fullName>
    </submittedName>
</protein>
<reference evidence="1" key="1">
    <citation type="journal article" date="2021" name="Environ. Microbiol.">
        <title>Gene family expansions and transcriptome signatures uncover fungal adaptations to wood decay.</title>
        <authorList>
            <person name="Hage H."/>
            <person name="Miyauchi S."/>
            <person name="Viragh M."/>
            <person name="Drula E."/>
            <person name="Min B."/>
            <person name="Chaduli D."/>
            <person name="Navarro D."/>
            <person name="Favel A."/>
            <person name="Norest M."/>
            <person name="Lesage-Meessen L."/>
            <person name="Balint B."/>
            <person name="Merenyi Z."/>
            <person name="de Eugenio L."/>
            <person name="Morin E."/>
            <person name="Martinez A.T."/>
            <person name="Baldrian P."/>
            <person name="Stursova M."/>
            <person name="Martinez M.J."/>
            <person name="Novotny C."/>
            <person name="Magnuson J.K."/>
            <person name="Spatafora J.W."/>
            <person name="Maurice S."/>
            <person name="Pangilinan J."/>
            <person name="Andreopoulos W."/>
            <person name="LaButti K."/>
            <person name="Hundley H."/>
            <person name="Na H."/>
            <person name="Kuo A."/>
            <person name="Barry K."/>
            <person name="Lipzen A."/>
            <person name="Henrissat B."/>
            <person name="Riley R."/>
            <person name="Ahrendt S."/>
            <person name="Nagy L.G."/>
            <person name="Grigoriev I.V."/>
            <person name="Martin F."/>
            <person name="Rosso M.N."/>
        </authorList>
    </citation>
    <scope>NUCLEOTIDE SEQUENCE</scope>
    <source>
        <strain evidence="1">CBS 384.51</strain>
    </source>
</reference>
<sequence>MPVPAVPRRAAPPRKKNAKSPAPPTPAVEAQSVESPEAGTPQETSDDASKLLQDAVHKSKEDEVALGLHPAEIGSGDSHHLDEPVAKTDLEQSVEQTAVGGSTEGPVAIEQPIAQPAHEETPEEPEKHDFEGRVEDSPVVHDNHVSEISAIGEAREEATAGVVAQETAEPELKSEEPEAHEAEEDETARRKRIAERLRQQGGFNPFSAPPPPVRRQSTASVESSIKSPREDAAFSPQHEFEEPALRSPASPPPPPRRQSIRKSSTDSNILTSSAGLGRRTSTDSVRSPAEEHYRGFFT</sequence>